<organism evidence="3 4">
    <name type="scientific">Stygiobacter electus</name>
    <dbReference type="NCBI Taxonomy" id="3032292"/>
    <lineage>
        <taxon>Bacteria</taxon>
        <taxon>Pseudomonadati</taxon>
        <taxon>Ignavibacteriota</taxon>
        <taxon>Ignavibacteria</taxon>
        <taxon>Ignavibacteriales</taxon>
        <taxon>Melioribacteraceae</taxon>
        <taxon>Stygiobacter</taxon>
    </lineage>
</organism>
<protein>
    <submittedName>
        <fullName evidence="3">Thioredoxin domain-containing protein</fullName>
    </submittedName>
</protein>
<feature type="transmembrane region" description="Helical" evidence="1">
    <location>
        <begin position="7"/>
        <end position="25"/>
    </location>
</feature>
<keyword evidence="1" id="KW-1133">Transmembrane helix</keyword>
<evidence type="ECO:0000313" key="4">
    <source>
        <dbReference type="Proteomes" id="UP001221302"/>
    </source>
</evidence>
<name>A0AAE3TCX1_9BACT</name>
<keyword evidence="1" id="KW-0472">Membrane</keyword>
<accession>A0AAE3TCX1</accession>
<evidence type="ECO:0000259" key="2">
    <source>
        <dbReference type="Pfam" id="PF13462"/>
    </source>
</evidence>
<keyword evidence="1" id="KW-0812">Transmembrane</keyword>
<dbReference type="Gene3D" id="3.40.30.10">
    <property type="entry name" value="Glutaredoxin"/>
    <property type="match status" value="1"/>
</dbReference>
<dbReference type="InterPro" id="IPR036249">
    <property type="entry name" value="Thioredoxin-like_sf"/>
</dbReference>
<dbReference type="Pfam" id="PF13462">
    <property type="entry name" value="Thioredoxin_4"/>
    <property type="match status" value="1"/>
</dbReference>
<dbReference type="SUPFAM" id="SSF52833">
    <property type="entry name" value="Thioredoxin-like"/>
    <property type="match status" value="1"/>
</dbReference>
<dbReference type="AlphaFoldDB" id="A0AAE3TCX1"/>
<dbReference type="PANTHER" id="PTHR35272:SF3">
    <property type="entry name" value="THIOL:DISULFIDE INTERCHANGE PROTEIN DSBC"/>
    <property type="match status" value="1"/>
</dbReference>
<gene>
    <name evidence="3" type="ORF">P0M35_07025</name>
</gene>
<dbReference type="EMBL" id="JARGDL010000008">
    <property type="protein sequence ID" value="MDF1611896.1"/>
    <property type="molecule type" value="Genomic_DNA"/>
</dbReference>
<evidence type="ECO:0000313" key="3">
    <source>
        <dbReference type="EMBL" id="MDF1611896.1"/>
    </source>
</evidence>
<feature type="domain" description="Thioredoxin-like fold" evidence="2">
    <location>
        <begin position="51"/>
        <end position="206"/>
    </location>
</feature>
<sequence length="213" mass="25014">MIKKINLFVNIILFFSAITITYIVIKKELFNNEKEPTKIDNFKSYLRNIRTSGNPQANIKIIFFSNYQCPYCKKVNEILKQLIHERNDIQIIYYEYPNEASNVSFNYAKVAICADKFNIYDETKNILYNLRNDKKEIDLEQLAKTIDVNKDTLIKCFNSSKTEDILFNDILTGKKIKIRYTPTLIINGYLVEGLLPKEDLVSIIEKINKKEFL</sequence>
<dbReference type="Proteomes" id="UP001221302">
    <property type="component" value="Unassembled WGS sequence"/>
</dbReference>
<dbReference type="InterPro" id="IPR051470">
    <property type="entry name" value="Thiol:disulfide_interchange"/>
</dbReference>
<dbReference type="InterPro" id="IPR012336">
    <property type="entry name" value="Thioredoxin-like_fold"/>
</dbReference>
<reference evidence="3" key="1">
    <citation type="submission" date="2023-03" db="EMBL/GenBank/DDBJ databases">
        <title>Stygiobacter electus gen. nov., sp. nov., facultatively anaerobic thermotolerant bacterium of the class Ignavibacteria from a well of Yessentuki mineral water deposit.</title>
        <authorList>
            <person name="Podosokorskaya O.A."/>
            <person name="Elcheninov A.G."/>
            <person name="Petrova N.F."/>
            <person name="Zavarzina D.G."/>
            <person name="Kublanov I.V."/>
            <person name="Merkel A.Y."/>
        </authorList>
    </citation>
    <scope>NUCLEOTIDE SEQUENCE</scope>
    <source>
        <strain evidence="3">09-Me</strain>
    </source>
</reference>
<comment type="caution">
    <text evidence="3">The sequence shown here is derived from an EMBL/GenBank/DDBJ whole genome shotgun (WGS) entry which is preliminary data.</text>
</comment>
<keyword evidence="4" id="KW-1185">Reference proteome</keyword>
<evidence type="ECO:0000256" key="1">
    <source>
        <dbReference type="SAM" id="Phobius"/>
    </source>
</evidence>
<proteinExistence type="predicted"/>
<dbReference type="PANTHER" id="PTHR35272">
    <property type="entry name" value="THIOL:DISULFIDE INTERCHANGE PROTEIN DSBC-RELATED"/>
    <property type="match status" value="1"/>
</dbReference>
<dbReference type="RefSeq" id="WP_321535664.1">
    <property type="nucleotide sequence ID" value="NZ_JARGDL010000008.1"/>
</dbReference>